<dbReference type="PANTHER" id="PTHR47262:SF2">
    <property type="entry name" value="PENTACOTRIPEPTIDE-REPEAT REGION OF PRORP DOMAIN-CONTAINING PROTEIN"/>
    <property type="match status" value="1"/>
</dbReference>
<evidence type="ECO:0000313" key="1">
    <source>
        <dbReference type="EMBL" id="CAH2035803.1"/>
    </source>
</evidence>
<dbReference type="EMBL" id="OU466857">
    <property type="protein sequence ID" value="CAH2035803.1"/>
    <property type="molecule type" value="Genomic_DNA"/>
</dbReference>
<feature type="non-terminal residue" evidence="1">
    <location>
        <position position="89"/>
    </location>
</feature>
<dbReference type="AlphaFoldDB" id="A0AAU9R853"/>
<protein>
    <submittedName>
        <fullName evidence="1">Uncharacterized protein</fullName>
    </submittedName>
</protein>
<reference evidence="1 2" key="1">
    <citation type="submission" date="2022-03" db="EMBL/GenBank/DDBJ databases">
        <authorList>
            <person name="Nunn A."/>
            <person name="Chopra R."/>
            <person name="Nunn A."/>
            <person name="Contreras Garrido A."/>
        </authorList>
    </citation>
    <scope>NUCLEOTIDE SEQUENCE [LARGE SCALE GENOMIC DNA]</scope>
</reference>
<proteinExistence type="predicted"/>
<dbReference type="Proteomes" id="UP000836841">
    <property type="component" value="Chromosome 1"/>
</dbReference>
<dbReference type="PANTHER" id="PTHR47262">
    <property type="entry name" value="OS02G0132600 PROTEIN"/>
    <property type="match status" value="1"/>
</dbReference>
<keyword evidence="2" id="KW-1185">Reference proteome</keyword>
<gene>
    <name evidence="1" type="ORF">TAV2_LOCUS3862</name>
</gene>
<organism evidence="1 2">
    <name type="scientific">Thlaspi arvense</name>
    <name type="common">Field penny-cress</name>
    <dbReference type="NCBI Taxonomy" id="13288"/>
    <lineage>
        <taxon>Eukaryota</taxon>
        <taxon>Viridiplantae</taxon>
        <taxon>Streptophyta</taxon>
        <taxon>Embryophyta</taxon>
        <taxon>Tracheophyta</taxon>
        <taxon>Spermatophyta</taxon>
        <taxon>Magnoliopsida</taxon>
        <taxon>eudicotyledons</taxon>
        <taxon>Gunneridae</taxon>
        <taxon>Pentapetalae</taxon>
        <taxon>rosids</taxon>
        <taxon>malvids</taxon>
        <taxon>Brassicales</taxon>
        <taxon>Brassicaceae</taxon>
        <taxon>Thlaspideae</taxon>
        <taxon>Thlaspi</taxon>
    </lineage>
</organism>
<sequence length="89" mass="10028">MGDCWHWVITPVKYHFDEVFWAIAEMEQTEVKLGMDLLSFMKKEFGFVPSRKCLDFLLHACANANDMENSLLDGSGSSVCSGFGRCQGI</sequence>
<evidence type="ECO:0000313" key="2">
    <source>
        <dbReference type="Proteomes" id="UP000836841"/>
    </source>
</evidence>
<name>A0AAU9R853_THLAR</name>
<accession>A0AAU9R853</accession>